<dbReference type="Pfam" id="PF03567">
    <property type="entry name" value="Sulfotransfer_2"/>
    <property type="match status" value="1"/>
</dbReference>
<evidence type="ECO:0000256" key="1">
    <source>
        <dbReference type="ARBA" id="ARBA00004323"/>
    </source>
</evidence>
<comment type="subcellular location">
    <subcellularLocation>
        <location evidence="1">Golgi apparatus membrane</location>
        <topology evidence="1">Single-pass type II membrane protein</topology>
    </subcellularLocation>
</comment>
<dbReference type="InterPro" id="IPR005331">
    <property type="entry name" value="Sulfotransferase"/>
</dbReference>
<keyword evidence="7" id="KW-0325">Glycoprotein</keyword>
<dbReference type="InterPro" id="IPR027417">
    <property type="entry name" value="P-loop_NTPase"/>
</dbReference>
<evidence type="ECO:0000256" key="3">
    <source>
        <dbReference type="ARBA" id="ARBA00022692"/>
    </source>
</evidence>
<evidence type="ECO:0008006" key="9">
    <source>
        <dbReference type="Google" id="ProtNLM"/>
    </source>
</evidence>
<keyword evidence="6" id="KW-0472">Membrane</keyword>
<proteinExistence type="predicted"/>
<evidence type="ECO:0000256" key="2">
    <source>
        <dbReference type="ARBA" id="ARBA00022679"/>
    </source>
</evidence>
<reference evidence="8" key="1">
    <citation type="journal article" date="2015" name="Nature">
        <title>Complex archaea that bridge the gap between prokaryotes and eukaryotes.</title>
        <authorList>
            <person name="Spang A."/>
            <person name="Saw J.H."/>
            <person name="Jorgensen S.L."/>
            <person name="Zaremba-Niedzwiedzka K."/>
            <person name="Martijn J."/>
            <person name="Lind A.E."/>
            <person name="van Eijk R."/>
            <person name="Schleper C."/>
            <person name="Guy L."/>
            <person name="Ettema T.J."/>
        </authorList>
    </citation>
    <scope>NUCLEOTIDE SEQUENCE</scope>
</reference>
<keyword evidence="5" id="KW-0333">Golgi apparatus</keyword>
<evidence type="ECO:0000256" key="5">
    <source>
        <dbReference type="ARBA" id="ARBA00023034"/>
    </source>
</evidence>
<dbReference type="InterPro" id="IPR018011">
    <property type="entry name" value="Carb_sulfotrans_8-10"/>
</dbReference>
<dbReference type="AlphaFoldDB" id="A0A0F9K1G5"/>
<keyword evidence="4" id="KW-1133">Transmembrane helix</keyword>
<sequence>MLIVCDKYTFVYCQIPKSACSAIKKWILQLQGNPHMGKLSGSRLLRYIHSYKFKTITPREYLDNPKYNSYTLFTVVRNPYLRVVSAFKDRFIQAYKNEPALIWKQVAKNITGTQYLTFRQFLKYIQPTAQDIHRGNHHWHLQTALISNNLLNYDIILHMETLKSDIVKLCDKLGIPKQFCSLSILNSTGNTVHQNKYVCDISTSHLNCKTHWKWFYLPNLQQIVYQKYRADFVAFGYSSKLPIC</sequence>
<accession>A0A0F9K1G5</accession>
<name>A0A0F9K1G5_9ZZZZ</name>
<keyword evidence="3" id="KW-0812">Transmembrane</keyword>
<keyword evidence="2" id="KW-0808">Transferase</keyword>
<evidence type="ECO:0000256" key="6">
    <source>
        <dbReference type="ARBA" id="ARBA00023136"/>
    </source>
</evidence>
<evidence type="ECO:0000256" key="7">
    <source>
        <dbReference type="ARBA" id="ARBA00023180"/>
    </source>
</evidence>
<dbReference type="EMBL" id="LAZR01016318">
    <property type="protein sequence ID" value="KKM05033.1"/>
    <property type="molecule type" value="Genomic_DNA"/>
</dbReference>
<gene>
    <name evidence="8" type="ORF">LCGC14_1758210</name>
</gene>
<dbReference type="PANTHER" id="PTHR12137">
    <property type="entry name" value="CARBOHYDRATE SULFOTRANSFERASE"/>
    <property type="match status" value="1"/>
</dbReference>
<dbReference type="Gene3D" id="3.40.50.300">
    <property type="entry name" value="P-loop containing nucleotide triphosphate hydrolases"/>
    <property type="match status" value="1"/>
</dbReference>
<dbReference type="GO" id="GO:0000139">
    <property type="term" value="C:Golgi membrane"/>
    <property type="evidence" value="ECO:0007669"/>
    <property type="project" value="UniProtKB-SubCell"/>
</dbReference>
<dbReference type="PANTHER" id="PTHR12137:SF54">
    <property type="entry name" value="CARBOHYDRATE SULFOTRANSFERASE"/>
    <property type="match status" value="1"/>
</dbReference>
<dbReference type="GO" id="GO:0008146">
    <property type="term" value="F:sulfotransferase activity"/>
    <property type="evidence" value="ECO:0007669"/>
    <property type="project" value="InterPro"/>
</dbReference>
<organism evidence="8">
    <name type="scientific">marine sediment metagenome</name>
    <dbReference type="NCBI Taxonomy" id="412755"/>
    <lineage>
        <taxon>unclassified sequences</taxon>
        <taxon>metagenomes</taxon>
        <taxon>ecological metagenomes</taxon>
    </lineage>
</organism>
<protein>
    <recommendedName>
        <fullName evidence="9">Sulfotransferase domain-containing protein</fullName>
    </recommendedName>
</protein>
<comment type="caution">
    <text evidence="8">The sequence shown here is derived from an EMBL/GenBank/DDBJ whole genome shotgun (WGS) entry which is preliminary data.</text>
</comment>
<evidence type="ECO:0000256" key="4">
    <source>
        <dbReference type="ARBA" id="ARBA00022989"/>
    </source>
</evidence>
<evidence type="ECO:0000313" key="8">
    <source>
        <dbReference type="EMBL" id="KKM05033.1"/>
    </source>
</evidence>
<dbReference type="GO" id="GO:0016051">
    <property type="term" value="P:carbohydrate biosynthetic process"/>
    <property type="evidence" value="ECO:0007669"/>
    <property type="project" value="InterPro"/>
</dbReference>
<dbReference type="SUPFAM" id="SSF52540">
    <property type="entry name" value="P-loop containing nucleoside triphosphate hydrolases"/>
    <property type="match status" value="1"/>
</dbReference>